<evidence type="ECO:0000259" key="2">
    <source>
        <dbReference type="Pfam" id="PF00990"/>
    </source>
</evidence>
<keyword evidence="1" id="KW-0472">Membrane</keyword>
<keyword evidence="1" id="KW-1133">Transmembrane helix</keyword>
<dbReference type="OrthoDB" id="6181977at2"/>
<feature type="transmembrane region" description="Helical" evidence="1">
    <location>
        <begin position="91"/>
        <end position="124"/>
    </location>
</feature>
<reference evidence="3 4" key="1">
    <citation type="submission" date="2016-10" db="EMBL/GenBank/DDBJ databases">
        <authorList>
            <person name="de Groot N.N."/>
        </authorList>
    </citation>
    <scope>NUCLEOTIDE SEQUENCE [LARGE SCALE GENOMIC DNA]</scope>
    <source>
        <strain evidence="3 4">DSM 14789</strain>
    </source>
</reference>
<evidence type="ECO:0000313" key="3">
    <source>
        <dbReference type="EMBL" id="SDL76308.1"/>
    </source>
</evidence>
<dbReference type="STRING" id="119000.SAMN05661010_02472"/>
<dbReference type="EMBL" id="FNGI01000007">
    <property type="protein sequence ID" value="SDL76308.1"/>
    <property type="molecule type" value="Genomic_DNA"/>
</dbReference>
<protein>
    <submittedName>
        <fullName evidence="3">Diguanylate cyclase (GGDEF) domain-containing protein</fullName>
    </submittedName>
</protein>
<dbReference type="Proteomes" id="UP000198654">
    <property type="component" value="Unassembled WGS sequence"/>
</dbReference>
<sequence length="313" mass="34867">MAALDNLWPSRLFVSVYISGALLMAGYATWHYLMGDYDEILLPALLSLLLGGAIFLRLINNDYRRLSAYLALISCYLLIAVELPHQGQLAMLWLGLPPVLALLLLPLGPAMLLNLALTPIWLALLDNGPLWSAALYYLALVGIASLPCWARQRRTALLRATQPHDPQCDALSQRVIGERLVAEVERARTLKRPLAVLVVHLPQLEMAEEQFGSTLLHTLLDRLCHTVHASCRHHDLLGRHQTTQFWLLLPDTGEAGALIVRERLMRALGREVLAETGAIQARIRACYLHPGENAARFEQRLLAAGMKLMEPLP</sequence>
<dbReference type="RefSeq" id="WP_089728999.1">
    <property type="nucleotide sequence ID" value="NZ_FNGI01000007.1"/>
</dbReference>
<name>A0A1G9MPW8_9GAMM</name>
<feature type="transmembrane region" description="Helical" evidence="1">
    <location>
        <begin position="40"/>
        <end position="60"/>
    </location>
</feature>
<dbReference type="InterPro" id="IPR029787">
    <property type="entry name" value="Nucleotide_cyclase"/>
</dbReference>
<evidence type="ECO:0000313" key="4">
    <source>
        <dbReference type="Proteomes" id="UP000198654"/>
    </source>
</evidence>
<feature type="domain" description="GGDEF" evidence="2">
    <location>
        <begin position="165"/>
        <end position="268"/>
    </location>
</feature>
<dbReference type="Gene3D" id="3.30.70.270">
    <property type="match status" value="1"/>
</dbReference>
<dbReference type="AlphaFoldDB" id="A0A1G9MPW8"/>
<dbReference type="InterPro" id="IPR043128">
    <property type="entry name" value="Rev_trsase/Diguanyl_cyclase"/>
</dbReference>
<feature type="transmembrane region" description="Helical" evidence="1">
    <location>
        <begin position="12"/>
        <end position="33"/>
    </location>
</feature>
<accession>A0A1G9MPW8</accession>
<keyword evidence="1" id="KW-0812">Transmembrane</keyword>
<gene>
    <name evidence="3" type="ORF">SAMN05661010_02472</name>
</gene>
<evidence type="ECO:0000256" key="1">
    <source>
        <dbReference type="SAM" id="Phobius"/>
    </source>
</evidence>
<dbReference type="SUPFAM" id="SSF55073">
    <property type="entry name" value="Nucleotide cyclase"/>
    <property type="match status" value="1"/>
</dbReference>
<organism evidence="3 4">
    <name type="scientific">Modicisalibacter muralis</name>
    <dbReference type="NCBI Taxonomy" id="119000"/>
    <lineage>
        <taxon>Bacteria</taxon>
        <taxon>Pseudomonadati</taxon>
        <taxon>Pseudomonadota</taxon>
        <taxon>Gammaproteobacteria</taxon>
        <taxon>Oceanospirillales</taxon>
        <taxon>Halomonadaceae</taxon>
        <taxon>Modicisalibacter</taxon>
    </lineage>
</organism>
<keyword evidence="4" id="KW-1185">Reference proteome</keyword>
<dbReference type="InterPro" id="IPR000160">
    <property type="entry name" value="GGDEF_dom"/>
</dbReference>
<feature type="transmembrane region" description="Helical" evidence="1">
    <location>
        <begin position="66"/>
        <end position="84"/>
    </location>
</feature>
<proteinExistence type="predicted"/>
<dbReference type="Pfam" id="PF00990">
    <property type="entry name" value="GGDEF"/>
    <property type="match status" value="1"/>
</dbReference>
<feature type="transmembrane region" description="Helical" evidence="1">
    <location>
        <begin position="130"/>
        <end position="150"/>
    </location>
</feature>